<comment type="similarity">
    <text evidence="1">Belongs to the peptidase S10 family.</text>
</comment>
<evidence type="ECO:0000313" key="7">
    <source>
        <dbReference type="Proteomes" id="UP001215598"/>
    </source>
</evidence>
<sequence>MELLSTTVERQRSTFMTSCKSSSVCFLTSRSSYGGIYIPHIATVIHEQNLAIAKGKGLPGAVPINLESMMDATSHFTWLLQMRCYNVPDMYNASTCAELFEVLPTCLDGIRFAQEGPWLPDRHVRRRIHATNWCSATDMVLSLRMSVGSIPVSDEFEKYGDFIQSACLLYTPLLTAGIRLLHYVGAQDANCAWPGVFSFLKLLPSLFQDEFLRTPDVPWQTAGDATVRVVGEGAGNMTYILIAQAGHFVSRDQPALVKSIVDHWVPNTPFS</sequence>
<evidence type="ECO:0000256" key="4">
    <source>
        <dbReference type="ARBA" id="ARBA00022801"/>
    </source>
</evidence>
<dbReference type="EMBL" id="JARKIB010000099">
    <property type="protein sequence ID" value="KAJ7741393.1"/>
    <property type="molecule type" value="Genomic_DNA"/>
</dbReference>
<proteinExistence type="inferred from homology"/>
<evidence type="ECO:0000256" key="2">
    <source>
        <dbReference type="ARBA" id="ARBA00022645"/>
    </source>
</evidence>
<keyword evidence="7" id="KW-1185">Reference proteome</keyword>
<accession>A0AAD7IEN9</accession>
<dbReference type="GO" id="GO:0004185">
    <property type="term" value="F:serine-type carboxypeptidase activity"/>
    <property type="evidence" value="ECO:0007669"/>
    <property type="project" value="InterPro"/>
</dbReference>
<protein>
    <submittedName>
        <fullName evidence="6">Alpha/Beta hydrolase protein</fullName>
    </submittedName>
</protein>
<dbReference type="SUPFAM" id="SSF53474">
    <property type="entry name" value="alpha/beta-Hydrolases"/>
    <property type="match status" value="1"/>
</dbReference>
<evidence type="ECO:0000313" key="6">
    <source>
        <dbReference type="EMBL" id="KAJ7741393.1"/>
    </source>
</evidence>
<keyword evidence="5" id="KW-0325">Glycoprotein</keyword>
<dbReference type="InterPro" id="IPR029058">
    <property type="entry name" value="AB_hydrolase_fold"/>
</dbReference>
<evidence type="ECO:0000256" key="5">
    <source>
        <dbReference type="ARBA" id="ARBA00023180"/>
    </source>
</evidence>
<reference evidence="6" key="1">
    <citation type="submission" date="2023-03" db="EMBL/GenBank/DDBJ databases">
        <title>Massive genome expansion in bonnet fungi (Mycena s.s.) driven by repeated elements and novel gene families across ecological guilds.</title>
        <authorList>
            <consortium name="Lawrence Berkeley National Laboratory"/>
            <person name="Harder C.B."/>
            <person name="Miyauchi S."/>
            <person name="Viragh M."/>
            <person name="Kuo A."/>
            <person name="Thoen E."/>
            <person name="Andreopoulos B."/>
            <person name="Lu D."/>
            <person name="Skrede I."/>
            <person name="Drula E."/>
            <person name="Henrissat B."/>
            <person name="Morin E."/>
            <person name="Kohler A."/>
            <person name="Barry K."/>
            <person name="LaButti K."/>
            <person name="Morin E."/>
            <person name="Salamov A."/>
            <person name="Lipzen A."/>
            <person name="Mereny Z."/>
            <person name="Hegedus B."/>
            <person name="Baldrian P."/>
            <person name="Stursova M."/>
            <person name="Weitz H."/>
            <person name="Taylor A."/>
            <person name="Grigoriev I.V."/>
            <person name="Nagy L.G."/>
            <person name="Martin F."/>
            <person name="Kauserud H."/>
        </authorList>
    </citation>
    <scope>NUCLEOTIDE SEQUENCE</scope>
    <source>
        <strain evidence="6">CBHHK182m</strain>
    </source>
</reference>
<evidence type="ECO:0000256" key="3">
    <source>
        <dbReference type="ARBA" id="ARBA00022670"/>
    </source>
</evidence>
<dbReference type="Gene3D" id="3.40.50.1820">
    <property type="entry name" value="alpha/beta hydrolase"/>
    <property type="match status" value="1"/>
</dbReference>
<name>A0AAD7IEN9_9AGAR</name>
<comment type="caution">
    <text evidence="6">The sequence shown here is derived from an EMBL/GenBank/DDBJ whole genome shotgun (WGS) entry which is preliminary data.</text>
</comment>
<dbReference type="AlphaFoldDB" id="A0AAD7IEN9"/>
<keyword evidence="3" id="KW-0645">Protease</keyword>
<dbReference type="Proteomes" id="UP001215598">
    <property type="component" value="Unassembled WGS sequence"/>
</dbReference>
<evidence type="ECO:0000256" key="1">
    <source>
        <dbReference type="ARBA" id="ARBA00009431"/>
    </source>
</evidence>
<gene>
    <name evidence="6" type="ORF">B0H16DRAFT_1694085</name>
</gene>
<keyword evidence="2" id="KW-0121">Carboxypeptidase</keyword>
<keyword evidence="4 6" id="KW-0378">Hydrolase</keyword>
<organism evidence="6 7">
    <name type="scientific">Mycena metata</name>
    <dbReference type="NCBI Taxonomy" id="1033252"/>
    <lineage>
        <taxon>Eukaryota</taxon>
        <taxon>Fungi</taxon>
        <taxon>Dikarya</taxon>
        <taxon>Basidiomycota</taxon>
        <taxon>Agaricomycotina</taxon>
        <taxon>Agaricomycetes</taxon>
        <taxon>Agaricomycetidae</taxon>
        <taxon>Agaricales</taxon>
        <taxon>Marasmiineae</taxon>
        <taxon>Mycenaceae</taxon>
        <taxon>Mycena</taxon>
    </lineage>
</organism>
<dbReference type="InterPro" id="IPR001563">
    <property type="entry name" value="Peptidase_S10"/>
</dbReference>
<dbReference type="GO" id="GO:0006508">
    <property type="term" value="P:proteolysis"/>
    <property type="evidence" value="ECO:0007669"/>
    <property type="project" value="UniProtKB-KW"/>
</dbReference>
<dbReference type="Pfam" id="PF00450">
    <property type="entry name" value="Peptidase_S10"/>
    <property type="match status" value="1"/>
</dbReference>